<dbReference type="GO" id="GO:0008080">
    <property type="term" value="F:N-acetyltransferase activity"/>
    <property type="evidence" value="ECO:0007669"/>
    <property type="project" value="InterPro"/>
</dbReference>
<dbReference type="Gene3D" id="1.10.10.10">
    <property type="entry name" value="Winged helix-like DNA-binding domain superfamily/Winged helix DNA-binding domain"/>
    <property type="match status" value="1"/>
</dbReference>
<dbReference type="InterPro" id="IPR000182">
    <property type="entry name" value="GNAT_dom"/>
</dbReference>
<evidence type="ECO:0000259" key="2">
    <source>
        <dbReference type="PROSITE" id="PS50995"/>
    </source>
</evidence>
<organism evidence="4 5">
    <name type="scientific">Phenylobacterium haematophilum</name>
    <dbReference type="NCBI Taxonomy" id="98513"/>
    <lineage>
        <taxon>Bacteria</taxon>
        <taxon>Pseudomonadati</taxon>
        <taxon>Pseudomonadota</taxon>
        <taxon>Alphaproteobacteria</taxon>
        <taxon>Caulobacterales</taxon>
        <taxon>Caulobacteraceae</taxon>
        <taxon>Phenylobacterium</taxon>
    </lineage>
</organism>
<dbReference type="GO" id="GO:0003700">
    <property type="term" value="F:DNA-binding transcription factor activity"/>
    <property type="evidence" value="ECO:0007669"/>
    <property type="project" value="InterPro"/>
</dbReference>
<dbReference type="Pfam" id="PF12802">
    <property type="entry name" value="MarR_2"/>
    <property type="match status" value="1"/>
</dbReference>
<evidence type="ECO:0000313" key="5">
    <source>
        <dbReference type="Proteomes" id="UP000530564"/>
    </source>
</evidence>
<keyword evidence="1 4" id="KW-0808">Transferase</keyword>
<dbReference type="GO" id="GO:0003677">
    <property type="term" value="F:DNA binding"/>
    <property type="evidence" value="ECO:0007669"/>
    <property type="project" value="UniProtKB-KW"/>
</dbReference>
<evidence type="ECO:0000259" key="3">
    <source>
        <dbReference type="PROSITE" id="PS51186"/>
    </source>
</evidence>
<dbReference type="SUPFAM" id="SSF55729">
    <property type="entry name" value="Acyl-CoA N-acyltransferases (Nat)"/>
    <property type="match status" value="1"/>
</dbReference>
<name>A0A839ZWU0_9CAUL</name>
<comment type="caution">
    <text evidence="4">The sequence shown here is derived from an EMBL/GenBank/DDBJ whole genome shotgun (WGS) entry which is preliminary data.</text>
</comment>
<gene>
    <name evidence="4" type="ORF">GGQ61_001245</name>
</gene>
<dbReference type="PANTHER" id="PTHR13947:SF37">
    <property type="entry name" value="LD18367P"/>
    <property type="match status" value="1"/>
</dbReference>
<dbReference type="InterPro" id="IPR016181">
    <property type="entry name" value="Acyl_CoA_acyltransferase"/>
</dbReference>
<dbReference type="PROSITE" id="PS50995">
    <property type="entry name" value="HTH_MARR_2"/>
    <property type="match status" value="1"/>
</dbReference>
<dbReference type="EMBL" id="JACIDK010000002">
    <property type="protein sequence ID" value="MBB3890528.1"/>
    <property type="molecule type" value="Genomic_DNA"/>
</dbReference>
<dbReference type="InterPro" id="IPR000835">
    <property type="entry name" value="HTH_MarR-typ"/>
</dbReference>
<evidence type="ECO:0000256" key="1">
    <source>
        <dbReference type="ARBA" id="ARBA00022679"/>
    </source>
</evidence>
<dbReference type="Gene3D" id="3.40.630.30">
    <property type="match status" value="1"/>
</dbReference>
<dbReference type="PANTHER" id="PTHR13947">
    <property type="entry name" value="GNAT FAMILY N-ACETYLTRANSFERASE"/>
    <property type="match status" value="1"/>
</dbReference>
<dbReference type="InterPro" id="IPR036388">
    <property type="entry name" value="WH-like_DNA-bd_sf"/>
</dbReference>
<accession>A0A839ZWU0</accession>
<dbReference type="PROSITE" id="PS51186">
    <property type="entry name" value="GNAT"/>
    <property type="match status" value="1"/>
</dbReference>
<feature type="domain" description="N-acetyltransferase" evidence="3">
    <location>
        <begin position="149"/>
        <end position="307"/>
    </location>
</feature>
<dbReference type="InterPro" id="IPR036390">
    <property type="entry name" value="WH_DNA-bd_sf"/>
</dbReference>
<dbReference type="AlphaFoldDB" id="A0A839ZWU0"/>
<protein>
    <submittedName>
        <fullName evidence="4">DNA-binding MarR family transcriptional regulator/GNAT superfamily N-acetyltransferase</fullName>
    </submittedName>
</protein>
<dbReference type="SUPFAM" id="SSF46785">
    <property type="entry name" value="Winged helix' DNA-binding domain"/>
    <property type="match status" value="1"/>
</dbReference>
<dbReference type="Pfam" id="PF00583">
    <property type="entry name" value="Acetyltransf_1"/>
    <property type="match status" value="1"/>
</dbReference>
<reference evidence="4 5" key="1">
    <citation type="submission" date="2020-08" db="EMBL/GenBank/DDBJ databases">
        <title>Genomic Encyclopedia of Type Strains, Phase IV (KMG-IV): sequencing the most valuable type-strain genomes for metagenomic binning, comparative biology and taxonomic classification.</title>
        <authorList>
            <person name="Goeker M."/>
        </authorList>
    </citation>
    <scope>NUCLEOTIDE SEQUENCE [LARGE SCALE GENOMIC DNA]</scope>
    <source>
        <strain evidence="4 5">DSM 21793</strain>
    </source>
</reference>
<dbReference type="CDD" id="cd04301">
    <property type="entry name" value="NAT_SF"/>
    <property type="match status" value="1"/>
</dbReference>
<dbReference type="InterPro" id="IPR050769">
    <property type="entry name" value="NAT_camello-type"/>
</dbReference>
<keyword evidence="5" id="KW-1185">Reference proteome</keyword>
<keyword evidence="4" id="KW-0238">DNA-binding</keyword>
<dbReference type="SMART" id="SM00347">
    <property type="entry name" value="HTH_MARR"/>
    <property type="match status" value="1"/>
</dbReference>
<sequence length="312" mass="34418">MLPRDPVAAVRRFNRFYTRRIGALDEAHLGSPYTLAEMRVLYEVAQAPDGITPKLLATRTGMDNGYLSRVLKRFEREGLLTRQTSERDRRSVSVWLTSEGIHAYNRWLGSAQGAVEGMLGALTTVQKTKLTKAMAEIEQLLEAPAAGKIVLRGHRPGDIGWVIHRHGALYAREYGWDERFEALVAQIAADFVNNFDPGRERCWIVEREGEILGSIFLVKGERPGQAKLRLLLVEPAARGLGLGKRLVAECVAFAREAGYDEITLWTQSILGAARAVYAGAGFELVESRPDGAFAKGLISETWVLKLEGAAAG</sequence>
<feature type="domain" description="HTH marR-type" evidence="2">
    <location>
        <begin position="1"/>
        <end position="139"/>
    </location>
</feature>
<proteinExistence type="predicted"/>
<evidence type="ECO:0000313" key="4">
    <source>
        <dbReference type="EMBL" id="MBB3890528.1"/>
    </source>
</evidence>
<dbReference type="RefSeq" id="WP_183770756.1">
    <property type="nucleotide sequence ID" value="NZ_JACIDK010000002.1"/>
</dbReference>
<dbReference type="Proteomes" id="UP000530564">
    <property type="component" value="Unassembled WGS sequence"/>
</dbReference>